<evidence type="ECO:0000313" key="1">
    <source>
        <dbReference type="EMBL" id="KKK62038.1"/>
    </source>
</evidence>
<comment type="caution">
    <text evidence="1">The sequence shown here is derived from an EMBL/GenBank/DDBJ whole genome shotgun (WGS) entry which is preliminary data.</text>
</comment>
<gene>
    <name evidence="1" type="ORF">LCGC14_3008310</name>
</gene>
<proteinExistence type="predicted"/>
<reference evidence="1" key="1">
    <citation type="journal article" date="2015" name="Nature">
        <title>Complex archaea that bridge the gap between prokaryotes and eukaryotes.</title>
        <authorList>
            <person name="Spang A."/>
            <person name="Saw J.H."/>
            <person name="Jorgensen S.L."/>
            <person name="Zaremba-Niedzwiedzka K."/>
            <person name="Martijn J."/>
            <person name="Lind A.E."/>
            <person name="van Eijk R."/>
            <person name="Schleper C."/>
            <person name="Guy L."/>
            <person name="Ettema T.J."/>
        </authorList>
    </citation>
    <scope>NUCLEOTIDE SEQUENCE</scope>
</reference>
<name>A0A0F8WZE7_9ZZZZ</name>
<accession>A0A0F8WZE7</accession>
<protein>
    <submittedName>
        <fullName evidence="1">Uncharacterized protein</fullName>
    </submittedName>
</protein>
<feature type="non-terminal residue" evidence="1">
    <location>
        <position position="149"/>
    </location>
</feature>
<organism evidence="1">
    <name type="scientific">marine sediment metagenome</name>
    <dbReference type="NCBI Taxonomy" id="412755"/>
    <lineage>
        <taxon>unclassified sequences</taxon>
        <taxon>metagenomes</taxon>
        <taxon>ecological metagenomes</taxon>
    </lineage>
</organism>
<sequence>MTTGTYVLTQSKEAAPALVDPVIFWTLMEQSGTTANDTGSGIGLSGGPYNAPYTATPTQISGDADLGDCLEFDRLSDDKANAGDVESTTGIARITFIIAIKSNNASNAGQAVMANNVGGANNGDFAVTIGSGATDANFIVQTDAAETRV</sequence>
<dbReference type="EMBL" id="LAZR01062190">
    <property type="protein sequence ID" value="KKK62038.1"/>
    <property type="molecule type" value="Genomic_DNA"/>
</dbReference>
<dbReference type="AlphaFoldDB" id="A0A0F8WZE7"/>